<gene>
    <name evidence="2" type="ORF">L227DRAFT_431896</name>
</gene>
<dbReference type="Proteomes" id="UP000313359">
    <property type="component" value="Unassembled WGS sequence"/>
</dbReference>
<sequence length="217" mass="23489">MNAQERCAFQHQSQRQRGGSLSTRDPTSVPSVRQCTVHIAAALAKPRGEASHTASARFSPSHTAPHTQRLGVPRLLHASDARPHAAESLPTPTSSPRGSSNRPASRTYTHDATRGRAVSCLFVNFACSACFAEFAGDDPAPEVRDGRTERCHDAERFPPCFCCPPAAHNIQQYLVPAPYRRLIRRRKCADILNVMGSSSSRTLRLVPAPAGPAGKIC</sequence>
<accession>A0A5C2SHA9</accession>
<feature type="compositionally biased region" description="Polar residues" evidence="1">
    <location>
        <begin position="90"/>
        <end position="107"/>
    </location>
</feature>
<evidence type="ECO:0000256" key="1">
    <source>
        <dbReference type="SAM" id="MobiDB-lite"/>
    </source>
</evidence>
<feature type="compositionally biased region" description="Polar residues" evidence="1">
    <location>
        <begin position="10"/>
        <end position="32"/>
    </location>
</feature>
<proteinExistence type="predicted"/>
<protein>
    <submittedName>
        <fullName evidence="2">Uncharacterized protein</fullName>
    </submittedName>
</protein>
<keyword evidence="3" id="KW-1185">Reference proteome</keyword>
<reference evidence="2" key="1">
    <citation type="journal article" date="2018" name="Genome Biol. Evol.">
        <title>Genomics and development of Lentinus tigrinus, a white-rot wood-decaying mushroom with dimorphic fruiting bodies.</title>
        <authorList>
            <person name="Wu B."/>
            <person name="Xu Z."/>
            <person name="Knudson A."/>
            <person name="Carlson A."/>
            <person name="Chen N."/>
            <person name="Kovaka S."/>
            <person name="LaButti K."/>
            <person name="Lipzen A."/>
            <person name="Pennachio C."/>
            <person name="Riley R."/>
            <person name="Schakwitz W."/>
            <person name="Umezawa K."/>
            <person name="Ohm R.A."/>
            <person name="Grigoriev I.V."/>
            <person name="Nagy L.G."/>
            <person name="Gibbons J."/>
            <person name="Hibbett D."/>
        </authorList>
    </citation>
    <scope>NUCLEOTIDE SEQUENCE [LARGE SCALE GENOMIC DNA]</scope>
    <source>
        <strain evidence="2">ALCF2SS1-6</strain>
    </source>
</reference>
<feature type="region of interest" description="Disordered" evidence="1">
    <location>
        <begin position="1"/>
        <end position="32"/>
    </location>
</feature>
<evidence type="ECO:0000313" key="3">
    <source>
        <dbReference type="Proteomes" id="UP000313359"/>
    </source>
</evidence>
<feature type="region of interest" description="Disordered" evidence="1">
    <location>
        <begin position="46"/>
        <end position="68"/>
    </location>
</feature>
<feature type="compositionally biased region" description="Polar residues" evidence="1">
    <location>
        <begin position="52"/>
        <end position="66"/>
    </location>
</feature>
<evidence type="ECO:0000313" key="2">
    <source>
        <dbReference type="EMBL" id="RPD62628.1"/>
    </source>
</evidence>
<organism evidence="2 3">
    <name type="scientific">Lentinus tigrinus ALCF2SS1-6</name>
    <dbReference type="NCBI Taxonomy" id="1328759"/>
    <lineage>
        <taxon>Eukaryota</taxon>
        <taxon>Fungi</taxon>
        <taxon>Dikarya</taxon>
        <taxon>Basidiomycota</taxon>
        <taxon>Agaricomycotina</taxon>
        <taxon>Agaricomycetes</taxon>
        <taxon>Polyporales</taxon>
        <taxon>Polyporaceae</taxon>
        <taxon>Lentinus</taxon>
    </lineage>
</organism>
<dbReference type="EMBL" id="ML122258">
    <property type="protein sequence ID" value="RPD62628.1"/>
    <property type="molecule type" value="Genomic_DNA"/>
</dbReference>
<feature type="region of interest" description="Disordered" evidence="1">
    <location>
        <begin position="81"/>
        <end position="110"/>
    </location>
</feature>
<dbReference type="AlphaFoldDB" id="A0A5C2SHA9"/>
<name>A0A5C2SHA9_9APHY</name>